<evidence type="ECO:0000313" key="1">
    <source>
        <dbReference type="EMBL" id="KAJ7197742.1"/>
    </source>
</evidence>
<dbReference type="AlphaFoldDB" id="A0AAD6V289"/>
<comment type="caution">
    <text evidence="1">The sequence shown here is derived from an EMBL/GenBank/DDBJ whole genome shotgun (WGS) entry which is preliminary data.</text>
</comment>
<keyword evidence="2" id="KW-1185">Reference proteome</keyword>
<protein>
    <submittedName>
        <fullName evidence="1">Uncharacterized protein</fullName>
    </submittedName>
</protein>
<organism evidence="1 2">
    <name type="scientific">Mycena pura</name>
    <dbReference type="NCBI Taxonomy" id="153505"/>
    <lineage>
        <taxon>Eukaryota</taxon>
        <taxon>Fungi</taxon>
        <taxon>Dikarya</taxon>
        <taxon>Basidiomycota</taxon>
        <taxon>Agaricomycotina</taxon>
        <taxon>Agaricomycetes</taxon>
        <taxon>Agaricomycetidae</taxon>
        <taxon>Agaricales</taxon>
        <taxon>Marasmiineae</taxon>
        <taxon>Mycenaceae</taxon>
        <taxon>Mycena</taxon>
    </lineage>
</organism>
<name>A0AAD6V289_9AGAR</name>
<reference evidence="1" key="1">
    <citation type="submission" date="2023-03" db="EMBL/GenBank/DDBJ databases">
        <title>Massive genome expansion in bonnet fungi (Mycena s.s.) driven by repeated elements and novel gene families across ecological guilds.</title>
        <authorList>
            <consortium name="Lawrence Berkeley National Laboratory"/>
            <person name="Harder C.B."/>
            <person name="Miyauchi S."/>
            <person name="Viragh M."/>
            <person name="Kuo A."/>
            <person name="Thoen E."/>
            <person name="Andreopoulos B."/>
            <person name="Lu D."/>
            <person name="Skrede I."/>
            <person name="Drula E."/>
            <person name="Henrissat B."/>
            <person name="Morin E."/>
            <person name="Kohler A."/>
            <person name="Barry K."/>
            <person name="LaButti K."/>
            <person name="Morin E."/>
            <person name="Salamov A."/>
            <person name="Lipzen A."/>
            <person name="Mereny Z."/>
            <person name="Hegedus B."/>
            <person name="Baldrian P."/>
            <person name="Stursova M."/>
            <person name="Weitz H."/>
            <person name="Taylor A."/>
            <person name="Grigoriev I.V."/>
            <person name="Nagy L.G."/>
            <person name="Martin F."/>
            <person name="Kauserud H."/>
        </authorList>
    </citation>
    <scope>NUCLEOTIDE SEQUENCE</scope>
    <source>
        <strain evidence="1">9144</strain>
    </source>
</reference>
<sequence>MPTKIPKPKWSSSEILQATNKELRATMGWSEHQFDSFPLEVRKTAKSLGLHSTEPAEKQDPDKWTLFVSEVRARFALDDFEDHWPLRFYWNKYVYLLRLRQAQSNKENQKEPKSISSSSAPHCESVPVVISSIDYDLQAIRSGSPSQQSSASSPPSQASPIALRYACVFCGIKPSPVAPIIALATCFLDQPNLCHAFAAAGVVTDHHFTGLCRLNERPRNEVLARLVEDNVLTHVERVLAAEGLEKYIKQNVNDKEGRTSKAPRAAVPRPPAGLEKLLALHVSGPEHVQRHMREVDANEYFALVDLVERTVPQYLDVDLPFDAQDEAQIAALVDAVCMERPALRRYDDAWPVALHVRRFMSARAEGLPGTPRAASVPPTALVHECYCPLSRAHPAARVPPVLATMLAANGVPELGPVFLALGVRTDANMCDLSLPRRKEQLLAGLPKKLWACSTFQEMMLRHVVKHIV</sequence>
<evidence type="ECO:0000313" key="2">
    <source>
        <dbReference type="Proteomes" id="UP001219525"/>
    </source>
</evidence>
<accession>A0AAD6V289</accession>
<dbReference type="Proteomes" id="UP001219525">
    <property type="component" value="Unassembled WGS sequence"/>
</dbReference>
<gene>
    <name evidence="1" type="ORF">GGX14DRAFT_470757</name>
</gene>
<proteinExistence type="predicted"/>
<dbReference type="EMBL" id="JARJCW010000076">
    <property type="protein sequence ID" value="KAJ7197742.1"/>
    <property type="molecule type" value="Genomic_DNA"/>
</dbReference>